<dbReference type="GO" id="GO:0016020">
    <property type="term" value="C:membrane"/>
    <property type="evidence" value="ECO:0007669"/>
    <property type="project" value="InterPro"/>
</dbReference>
<feature type="signal peptide" evidence="7">
    <location>
        <begin position="1"/>
        <end position="25"/>
    </location>
</feature>
<dbReference type="PROSITE" id="PS51257">
    <property type="entry name" value="PROKAR_LIPOPROTEIN"/>
    <property type="match status" value="1"/>
</dbReference>
<feature type="chain" id="PRO_5003712631" description="Entericidin EcnAB" evidence="7">
    <location>
        <begin position="26"/>
        <end position="56"/>
    </location>
</feature>
<dbReference type="RefSeq" id="WP_007186779.1">
    <property type="nucleotide sequence ID" value="NZ_AKGD01000003.1"/>
</dbReference>
<dbReference type="AlphaFoldDB" id="I7Z9X7"/>
<evidence type="ECO:0000256" key="6">
    <source>
        <dbReference type="ARBA" id="ARBA00023288"/>
    </source>
</evidence>
<dbReference type="STRING" id="1172194.WQQ_38440"/>
<comment type="caution">
    <text evidence="8">The sequence shown here is derived from an EMBL/GenBank/DDBJ whole genome shotgun (WGS) entry which is preliminary data.</text>
</comment>
<dbReference type="InterPro" id="IPR012556">
    <property type="entry name" value="Entericidin"/>
</dbReference>
<accession>I7Z9X7</accession>
<dbReference type="PATRIC" id="fig|1172194.4.peg.3730"/>
<reference evidence="8 9" key="1">
    <citation type="journal article" date="2012" name="J. Bacteriol.">
        <title>Genome Sequence of n-Alkane-Degrading Hydrocarboniphaga effusa Strain AP103T (ATCC BAA-332T).</title>
        <authorList>
            <person name="Chang H.K."/>
            <person name="Zylstra G.J."/>
            <person name="Chae J.C."/>
        </authorList>
    </citation>
    <scope>NUCLEOTIDE SEQUENCE [LARGE SCALE GENOMIC DNA]</scope>
    <source>
        <strain evidence="8 9">AP103</strain>
    </source>
</reference>
<evidence type="ECO:0008006" key="10">
    <source>
        <dbReference type="Google" id="ProtNLM"/>
    </source>
</evidence>
<organism evidence="8 9">
    <name type="scientific">Hydrocarboniphaga effusa AP103</name>
    <dbReference type="NCBI Taxonomy" id="1172194"/>
    <lineage>
        <taxon>Bacteria</taxon>
        <taxon>Pseudomonadati</taxon>
        <taxon>Pseudomonadota</taxon>
        <taxon>Gammaproteobacteria</taxon>
        <taxon>Nevskiales</taxon>
        <taxon>Nevskiaceae</taxon>
        <taxon>Hydrocarboniphaga</taxon>
    </lineage>
</organism>
<sequence length="56" mass="5825">MKTFKPLFGTAATLLLLSGSLFLTACNTMEGAGKDIEAGGEAIQKCADTTDPSCKR</sequence>
<evidence type="ECO:0000256" key="5">
    <source>
        <dbReference type="ARBA" id="ARBA00023139"/>
    </source>
</evidence>
<keyword evidence="3 7" id="KW-0732">Signal</keyword>
<evidence type="ECO:0000256" key="3">
    <source>
        <dbReference type="ARBA" id="ARBA00022729"/>
    </source>
</evidence>
<keyword evidence="2" id="KW-1003">Cell membrane</keyword>
<dbReference type="GO" id="GO:0009636">
    <property type="term" value="P:response to toxic substance"/>
    <property type="evidence" value="ECO:0007669"/>
    <property type="project" value="InterPro"/>
</dbReference>
<gene>
    <name evidence="8" type="ORF">WQQ_38440</name>
</gene>
<dbReference type="Pfam" id="PF08085">
    <property type="entry name" value="Entericidin"/>
    <property type="match status" value="1"/>
</dbReference>
<comment type="similarity">
    <text evidence="1">Belongs to the EcnA/EcnB lipoprotein family.</text>
</comment>
<evidence type="ECO:0000256" key="4">
    <source>
        <dbReference type="ARBA" id="ARBA00023136"/>
    </source>
</evidence>
<evidence type="ECO:0000256" key="1">
    <source>
        <dbReference type="ARBA" id="ARBA00010296"/>
    </source>
</evidence>
<keyword evidence="4" id="KW-0472">Membrane</keyword>
<keyword evidence="6" id="KW-0449">Lipoprotein</keyword>
<dbReference type="Proteomes" id="UP000003704">
    <property type="component" value="Unassembled WGS sequence"/>
</dbReference>
<dbReference type="EMBL" id="AKGD01000003">
    <property type="protein sequence ID" value="EIT68649.1"/>
    <property type="molecule type" value="Genomic_DNA"/>
</dbReference>
<keyword evidence="9" id="KW-1185">Reference proteome</keyword>
<evidence type="ECO:0000256" key="2">
    <source>
        <dbReference type="ARBA" id="ARBA00022475"/>
    </source>
</evidence>
<name>I7Z9X7_9GAMM</name>
<proteinExistence type="inferred from homology"/>
<dbReference type="OrthoDB" id="9181810at2"/>
<evidence type="ECO:0000313" key="9">
    <source>
        <dbReference type="Proteomes" id="UP000003704"/>
    </source>
</evidence>
<keyword evidence="5" id="KW-0564">Palmitate</keyword>
<evidence type="ECO:0000256" key="7">
    <source>
        <dbReference type="SAM" id="SignalP"/>
    </source>
</evidence>
<evidence type="ECO:0000313" key="8">
    <source>
        <dbReference type="EMBL" id="EIT68649.1"/>
    </source>
</evidence>
<protein>
    <recommendedName>
        <fullName evidence="10">Entericidin EcnAB</fullName>
    </recommendedName>
</protein>